<dbReference type="AlphaFoldDB" id="A0AAP0EVW5"/>
<dbReference type="EMBL" id="JBBNAG010000010">
    <property type="protein sequence ID" value="KAK9100399.1"/>
    <property type="molecule type" value="Genomic_DNA"/>
</dbReference>
<organism evidence="1 2">
    <name type="scientific">Stephania cephalantha</name>
    <dbReference type="NCBI Taxonomy" id="152367"/>
    <lineage>
        <taxon>Eukaryota</taxon>
        <taxon>Viridiplantae</taxon>
        <taxon>Streptophyta</taxon>
        <taxon>Embryophyta</taxon>
        <taxon>Tracheophyta</taxon>
        <taxon>Spermatophyta</taxon>
        <taxon>Magnoliopsida</taxon>
        <taxon>Ranunculales</taxon>
        <taxon>Menispermaceae</taxon>
        <taxon>Menispermoideae</taxon>
        <taxon>Cissampelideae</taxon>
        <taxon>Stephania</taxon>
    </lineage>
</organism>
<evidence type="ECO:0000313" key="1">
    <source>
        <dbReference type="EMBL" id="KAK9100399.1"/>
    </source>
</evidence>
<name>A0AAP0EVW5_9MAGN</name>
<keyword evidence="2" id="KW-1185">Reference proteome</keyword>
<accession>A0AAP0EVW5</accession>
<gene>
    <name evidence="1" type="ORF">Scep_023829</name>
</gene>
<reference evidence="1 2" key="1">
    <citation type="submission" date="2024-01" db="EMBL/GenBank/DDBJ databases">
        <title>Genome assemblies of Stephania.</title>
        <authorList>
            <person name="Yang L."/>
        </authorList>
    </citation>
    <scope>NUCLEOTIDE SEQUENCE [LARGE SCALE GENOMIC DNA]</scope>
    <source>
        <strain evidence="1">JXDWG</strain>
        <tissue evidence="1">Leaf</tissue>
    </source>
</reference>
<sequence length="64" mass="7433">MFSRRKRGIQSANLARVAEVIMICHALRHLRDLVSARFHAQDFRIRESGERASEDSINQLQLVK</sequence>
<evidence type="ECO:0000313" key="2">
    <source>
        <dbReference type="Proteomes" id="UP001419268"/>
    </source>
</evidence>
<dbReference type="Proteomes" id="UP001419268">
    <property type="component" value="Unassembled WGS sequence"/>
</dbReference>
<protein>
    <submittedName>
        <fullName evidence="1">Uncharacterized protein</fullName>
    </submittedName>
</protein>
<comment type="caution">
    <text evidence="1">The sequence shown here is derived from an EMBL/GenBank/DDBJ whole genome shotgun (WGS) entry which is preliminary data.</text>
</comment>
<proteinExistence type="predicted"/>